<gene>
    <name evidence="2" type="ORF">CSIM01_00624</name>
</gene>
<dbReference type="EMBL" id="JFBX01000554">
    <property type="protein sequence ID" value="KXH35910.1"/>
    <property type="molecule type" value="Genomic_DNA"/>
</dbReference>
<feature type="region of interest" description="Disordered" evidence="1">
    <location>
        <begin position="1"/>
        <end position="23"/>
    </location>
</feature>
<protein>
    <submittedName>
        <fullName evidence="2">Uncharacterized protein</fullName>
    </submittedName>
</protein>
<evidence type="ECO:0000256" key="1">
    <source>
        <dbReference type="SAM" id="MobiDB-lite"/>
    </source>
</evidence>
<keyword evidence="3" id="KW-1185">Reference proteome</keyword>
<dbReference type="OrthoDB" id="10389084at2759"/>
<proteinExistence type="predicted"/>
<sequence length="258" mass="28585">MAQSGVPQLKRLGNDGVKLQSTSPTSWIHGPKVKKSTDACCAALRSMPECAAVVDLSFIASKLRFPVQTTPPVNWVSDPILTNGKRKPHTLQRTLRNQQLFACSPARSSGQSAILGGCSSLLRLASPQARLIAQAAHLLAWRHLPSLLVPANRIDRRQIRAGTVLRLACPGSRLCPLPLCVSSMVALTMALVVVSLPGGRDEIRHASKRRATSQDTPITHNRSYCHHYRGLGNRWNWRRNCLTRYAWLKQRENQQEPL</sequence>
<dbReference type="Proteomes" id="UP000070328">
    <property type="component" value="Unassembled WGS sequence"/>
</dbReference>
<comment type="caution">
    <text evidence="2">The sequence shown here is derived from an EMBL/GenBank/DDBJ whole genome shotgun (WGS) entry which is preliminary data.</text>
</comment>
<evidence type="ECO:0000313" key="3">
    <source>
        <dbReference type="Proteomes" id="UP000070328"/>
    </source>
</evidence>
<accession>A0A135SJ16</accession>
<evidence type="ECO:0000313" key="2">
    <source>
        <dbReference type="EMBL" id="KXH35910.1"/>
    </source>
</evidence>
<organism evidence="2 3">
    <name type="scientific">Colletotrichum simmondsii</name>
    <dbReference type="NCBI Taxonomy" id="703756"/>
    <lineage>
        <taxon>Eukaryota</taxon>
        <taxon>Fungi</taxon>
        <taxon>Dikarya</taxon>
        <taxon>Ascomycota</taxon>
        <taxon>Pezizomycotina</taxon>
        <taxon>Sordariomycetes</taxon>
        <taxon>Hypocreomycetidae</taxon>
        <taxon>Glomerellales</taxon>
        <taxon>Glomerellaceae</taxon>
        <taxon>Colletotrichum</taxon>
        <taxon>Colletotrichum acutatum species complex</taxon>
    </lineage>
</organism>
<reference evidence="2 3" key="1">
    <citation type="submission" date="2014-02" db="EMBL/GenBank/DDBJ databases">
        <title>The genome sequence of Colletotrichum simmondsii CBS122122.</title>
        <authorList>
            <person name="Baroncelli R."/>
            <person name="Thon M.R."/>
        </authorList>
    </citation>
    <scope>NUCLEOTIDE SEQUENCE [LARGE SCALE GENOMIC DNA]</scope>
    <source>
        <strain evidence="2 3">CBS122122</strain>
    </source>
</reference>
<name>A0A135SJ16_9PEZI</name>
<dbReference type="AlphaFoldDB" id="A0A135SJ16"/>